<dbReference type="InterPro" id="IPR016195">
    <property type="entry name" value="Pol/histidinol_Pase-like"/>
</dbReference>
<reference evidence="1" key="1">
    <citation type="submission" date="2015-08" db="EMBL/GenBank/DDBJ databases">
        <title>Complete DNA Sequence of Pseudomonas syringae pv. actinidiae, the Causal Agent of Kiwifruit Canker Disease.</title>
        <authorList>
            <person name="Rikkerink E.H.A."/>
            <person name="Fineran P.C."/>
        </authorList>
    </citation>
    <scope>NUCLEOTIDE SEQUENCE</scope>
    <source>
        <strain evidence="1">DSM 13666</strain>
    </source>
</reference>
<sequence length="391" mass="43214">MINDHQYVADLHIHLGQTASNRPVKITAARTLTLENIIDYARTVKGIDIIGVIDCHVPEVLEGLKHSIESGEAYELKGGGIRFPDVTLILGTEIEVYDEESLGPVHVLAYTPTWNAMMELSSWMGSRMKNPTLSSQRLYETSIVLQQKVKELGGLFIPAHAFTPFKGVYGKGVKQSMGEIFDLALIDGIELGLSADTSMADQVEELHRFPFLSNSDAHSLEKLAREYQILHLYEPSFQAFQSALRDKDKCSIVANYGLNPYLGKYYETTCAQCRTPMKGSACETCGSSKVVKGVSERLTELATASENNGKQRPPYVHQIPLEFIPKVGKRTLARLREAFGTDMDILHQATFEQLCDVIPNHIAEAIVIAREGKATIKRGGGGHYGKMIGTE</sequence>
<dbReference type="SMR" id="A0A0M0KM60"/>
<dbReference type="InterPro" id="IPR010994">
    <property type="entry name" value="RuvA_2-like"/>
</dbReference>
<dbReference type="Gene3D" id="1.10.150.20">
    <property type="entry name" value="5' to 3' exonuclease, C-terminal subdomain"/>
    <property type="match status" value="1"/>
</dbReference>
<proteinExistence type="predicted"/>
<dbReference type="Gene3D" id="3.20.20.140">
    <property type="entry name" value="Metal-dependent hydrolases"/>
    <property type="match status" value="1"/>
</dbReference>
<dbReference type="PATRIC" id="fig|136160.3.peg.2784"/>
<dbReference type="PANTHER" id="PTHR40084">
    <property type="entry name" value="PHOSPHOHYDROLASE, PHP FAMILY"/>
    <property type="match status" value="1"/>
</dbReference>
<dbReference type="GeneID" id="87597148"/>
<dbReference type="CDD" id="cd19067">
    <property type="entry name" value="PfuEndoQ-like"/>
    <property type="match status" value="1"/>
</dbReference>
<dbReference type="PANTHER" id="PTHR40084:SF1">
    <property type="entry name" value="PHOSPHOTRANSFERASE"/>
    <property type="match status" value="1"/>
</dbReference>
<organism evidence="1">
    <name type="scientific">Halalkalibacterium halodurans</name>
    <name type="common">Bacillus halodurans</name>
    <dbReference type="NCBI Taxonomy" id="86665"/>
    <lineage>
        <taxon>Bacteria</taxon>
        <taxon>Bacillati</taxon>
        <taxon>Bacillota</taxon>
        <taxon>Bacilli</taxon>
        <taxon>Bacillales</taxon>
        <taxon>Bacillaceae</taxon>
        <taxon>Halalkalibacterium (ex Joshi et al. 2022)</taxon>
    </lineage>
</organism>
<evidence type="ECO:0008006" key="2">
    <source>
        <dbReference type="Google" id="ProtNLM"/>
    </source>
</evidence>
<dbReference type="SUPFAM" id="SSF47781">
    <property type="entry name" value="RuvA domain 2-like"/>
    <property type="match status" value="1"/>
</dbReference>
<protein>
    <recommendedName>
        <fullName evidence="2">TIGR00375 family protein</fullName>
    </recommendedName>
</protein>
<accession>A0A0M0KM60</accession>
<gene>
    <name evidence="1" type="ORF">AMD02_11840</name>
</gene>
<evidence type="ECO:0000313" key="1">
    <source>
        <dbReference type="EMBL" id="KOO39463.1"/>
    </source>
</evidence>
<dbReference type="SUPFAM" id="SSF89550">
    <property type="entry name" value="PHP domain-like"/>
    <property type="match status" value="1"/>
</dbReference>
<dbReference type="EMBL" id="LILD01000001">
    <property type="protein sequence ID" value="KOO39463.1"/>
    <property type="molecule type" value="Genomic_DNA"/>
</dbReference>
<dbReference type="RefSeq" id="WP_010897690.1">
    <property type="nucleotide sequence ID" value="NZ_CP040441.1"/>
</dbReference>
<dbReference type="AlphaFoldDB" id="A0A0M0KM60"/>
<name>A0A0M0KM60_ALKHA</name>
<dbReference type="OMA" id="HAFTPWT"/>
<comment type="caution">
    <text evidence="1">The sequence shown here is derived from an EMBL/GenBank/DDBJ whole genome shotgun (WGS) entry which is preliminary data.</text>
</comment>